<dbReference type="Gene3D" id="3.40.50.10190">
    <property type="entry name" value="BRCT domain"/>
    <property type="match status" value="1"/>
</dbReference>
<dbReference type="SUPFAM" id="SSF53098">
    <property type="entry name" value="Ribonuclease H-like"/>
    <property type="match status" value="1"/>
</dbReference>
<dbReference type="RefSeq" id="WP_012851885.1">
    <property type="nucleotide sequence ID" value="NC_013510.1"/>
</dbReference>
<dbReference type="eggNOG" id="COG0847">
    <property type="taxonomic scope" value="Bacteria"/>
</dbReference>
<keyword evidence="8" id="KW-1185">Reference proteome</keyword>
<keyword evidence="2" id="KW-0378">Hydrolase</keyword>
<name>D1AAU1_THECD</name>
<dbReference type="PANTHER" id="PTHR30231">
    <property type="entry name" value="DNA POLYMERASE III SUBUNIT EPSILON"/>
    <property type="match status" value="1"/>
</dbReference>
<dbReference type="InterPro" id="IPR001357">
    <property type="entry name" value="BRCT_dom"/>
</dbReference>
<dbReference type="Gene3D" id="3.30.420.10">
    <property type="entry name" value="Ribonuclease H-like superfamily/Ribonuclease H"/>
    <property type="match status" value="1"/>
</dbReference>
<dbReference type="InterPro" id="IPR036397">
    <property type="entry name" value="RNaseH_sf"/>
</dbReference>
<dbReference type="STRING" id="471852.Tcur_1525"/>
<dbReference type="GO" id="GO:0008408">
    <property type="term" value="F:3'-5' exonuclease activity"/>
    <property type="evidence" value="ECO:0007669"/>
    <property type="project" value="TreeGrafter"/>
</dbReference>
<dbReference type="OrthoDB" id="190275at2"/>
<dbReference type="GO" id="GO:0003887">
    <property type="term" value="F:DNA-directed DNA polymerase activity"/>
    <property type="evidence" value="ECO:0007669"/>
    <property type="project" value="InterPro"/>
</dbReference>
<dbReference type="PANTHER" id="PTHR30231:SF4">
    <property type="entry name" value="PROTEIN NEN2"/>
    <property type="match status" value="1"/>
</dbReference>
<dbReference type="EMBL" id="CP001738">
    <property type="protein sequence ID" value="ACY97101.1"/>
    <property type="molecule type" value="Genomic_DNA"/>
</dbReference>
<proteinExistence type="predicted"/>
<dbReference type="InterPro" id="IPR006054">
    <property type="entry name" value="DnaQ"/>
</dbReference>
<dbReference type="Proteomes" id="UP000001918">
    <property type="component" value="Chromosome"/>
</dbReference>
<evidence type="ECO:0000256" key="4">
    <source>
        <dbReference type="SAM" id="MobiDB-lite"/>
    </source>
</evidence>
<evidence type="ECO:0000256" key="1">
    <source>
        <dbReference type="ARBA" id="ARBA00022722"/>
    </source>
</evidence>
<dbReference type="GO" id="GO:0003677">
    <property type="term" value="F:DNA binding"/>
    <property type="evidence" value="ECO:0007669"/>
    <property type="project" value="InterPro"/>
</dbReference>
<feature type="domain" description="Exonuclease" evidence="6">
    <location>
        <begin position="15"/>
        <end position="180"/>
    </location>
</feature>
<evidence type="ECO:0000313" key="8">
    <source>
        <dbReference type="Proteomes" id="UP000001918"/>
    </source>
</evidence>
<dbReference type="Pfam" id="PF00533">
    <property type="entry name" value="BRCT"/>
    <property type="match status" value="1"/>
</dbReference>
<accession>D1AAU1</accession>
<dbReference type="FunFam" id="3.30.420.10:FF:000045">
    <property type="entry name" value="3'-5' exonuclease DinG"/>
    <property type="match status" value="1"/>
</dbReference>
<dbReference type="NCBIfam" id="NF004719">
    <property type="entry name" value="PRK06063.1"/>
    <property type="match status" value="1"/>
</dbReference>
<keyword evidence="1" id="KW-0540">Nuclease</keyword>
<sequence length="328" mass="35268">MKQLPASGPLPYPHDWTVVDVETSGLRPDRHRVLSLAVLTLRPDGHLVEEFSTLLDPGCDPGPVHIHGLTPERLRGAPTFDRVAERVAELLSGRVMVAHNAAFDYAFLAHEFGRAGLHLPVEQRLCTLALGRRIGLPTPDLRLSTLAAHYGVPQHRAHDALDDARVLAGVLRASLADAAALGVPLPLERCSFHSVLRNGAARNGYPPPIRKTPCAFRCPGRMRAGGPLVQGMKVVFTGETLTPRQELADRAAGAGLNVMSTVSRFTSVLVAADVHAASAKARRARAEGVPIIDEPTFLRLLQDVRPGVRLDEPEPASAAVPFGPKAQR</sequence>
<reference evidence="7 8" key="1">
    <citation type="journal article" date="2011" name="Stand. Genomic Sci.">
        <title>Complete genome sequence of Thermomonospora curvata type strain (B9).</title>
        <authorList>
            <person name="Chertkov O."/>
            <person name="Sikorski J."/>
            <person name="Nolan M."/>
            <person name="Lapidus A."/>
            <person name="Lucas S."/>
            <person name="Del Rio T.G."/>
            <person name="Tice H."/>
            <person name="Cheng J.F."/>
            <person name="Goodwin L."/>
            <person name="Pitluck S."/>
            <person name="Liolios K."/>
            <person name="Ivanova N."/>
            <person name="Mavromatis K."/>
            <person name="Mikhailova N."/>
            <person name="Ovchinnikova G."/>
            <person name="Pati A."/>
            <person name="Chen A."/>
            <person name="Palaniappan K."/>
            <person name="Djao O.D."/>
            <person name="Land M."/>
            <person name="Hauser L."/>
            <person name="Chang Y.J."/>
            <person name="Jeffries C.D."/>
            <person name="Brettin T."/>
            <person name="Han C."/>
            <person name="Detter J.C."/>
            <person name="Rohde M."/>
            <person name="Goker M."/>
            <person name="Woyke T."/>
            <person name="Bristow J."/>
            <person name="Eisen J.A."/>
            <person name="Markowitz V."/>
            <person name="Hugenholtz P."/>
            <person name="Klenk H.P."/>
            <person name="Kyrpides N.C."/>
        </authorList>
    </citation>
    <scope>NUCLEOTIDE SEQUENCE [LARGE SCALE GENOMIC DNA]</scope>
    <source>
        <strain evidence="8">ATCC 19995 / DSM 43183 / JCM 3096 / KCTC 9072 / NBRC 15933 / NCIMB 10081 / Henssen B9</strain>
    </source>
</reference>
<dbReference type="InterPro" id="IPR036420">
    <property type="entry name" value="BRCT_dom_sf"/>
</dbReference>
<dbReference type="InterPro" id="IPR013520">
    <property type="entry name" value="Ribonucl_H"/>
</dbReference>
<dbReference type="AlphaFoldDB" id="D1AAU1"/>
<dbReference type="InterPro" id="IPR012337">
    <property type="entry name" value="RNaseH-like_sf"/>
</dbReference>
<feature type="domain" description="BRCT" evidence="5">
    <location>
        <begin position="226"/>
        <end position="304"/>
    </location>
</feature>
<dbReference type="Pfam" id="PF00929">
    <property type="entry name" value="RNase_T"/>
    <property type="match status" value="1"/>
</dbReference>
<protein>
    <submittedName>
        <fullName evidence="7">DNA polymerase III, epsilon subunit</fullName>
    </submittedName>
</protein>
<evidence type="ECO:0000259" key="6">
    <source>
        <dbReference type="SMART" id="SM00479"/>
    </source>
</evidence>
<gene>
    <name evidence="7" type="ordered locus">Tcur_1525</name>
</gene>
<dbReference type="SMART" id="SM00479">
    <property type="entry name" value="EXOIII"/>
    <property type="match status" value="1"/>
</dbReference>
<dbReference type="KEGG" id="tcu:Tcur_1525"/>
<feature type="region of interest" description="Disordered" evidence="4">
    <location>
        <begin position="309"/>
        <end position="328"/>
    </location>
</feature>
<keyword evidence="3" id="KW-0269">Exonuclease</keyword>
<dbReference type="SUPFAM" id="SSF52113">
    <property type="entry name" value="BRCT domain"/>
    <property type="match status" value="1"/>
</dbReference>
<organism evidence="7 8">
    <name type="scientific">Thermomonospora curvata (strain ATCC 19995 / DSM 43183 / JCM 3096 / KCTC 9072 / NBRC 15933 / NCIMB 10081 / Henssen B9)</name>
    <dbReference type="NCBI Taxonomy" id="471852"/>
    <lineage>
        <taxon>Bacteria</taxon>
        <taxon>Bacillati</taxon>
        <taxon>Actinomycetota</taxon>
        <taxon>Actinomycetes</taxon>
        <taxon>Streptosporangiales</taxon>
        <taxon>Thermomonosporaceae</taxon>
        <taxon>Thermomonospora</taxon>
    </lineage>
</organism>
<evidence type="ECO:0000256" key="3">
    <source>
        <dbReference type="ARBA" id="ARBA00022839"/>
    </source>
</evidence>
<evidence type="ECO:0000313" key="7">
    <source>
        <dbReference type="EMBL" id="ACY97101.1"/>
    </source>
</evidence>
<evidence type="ECO:0000259" key="5">
    <source>
        <dbReference type="SMART" id="SM00292"/>
    </source>
</evidence>
<dbReference type="CDD" id="cd06127">
    <property type="entry name" value="DEDDh"/>
    <property type="match status" value="1"/>
</dbReference>
<dbReference type="NCBIfam" id="TIGR00573">
    <property type="entry name" value="dnaq"/>
    <property type="match status" value="1"/>
</dbReference>
<dbReference type="GO" id="GO:0005829">
    <property type="term" value="C:cytosol"/>
    <property type="evidence" value="ECO:0007669"/>
    <property type="project" value="TreeGrafter"/>
</dbReference>
<evidence type="ECO:0000256" key="2">
    <source>
        <dbReference type="ARBA" id="ARBA00022801"/>
    </source>
</evidence>
<dbReference type="HOGENOM" id="CLU_029910_2_0_11"/>
<dbReference type="GO" id="GO:0006260">
    <property type="term" value="P:DNA replication"/>
    <property type="evidence" value="ECO:0007669"/>
    <property type="project" value="InterPro"/>
</dbReference>
<dbReference type="SMART" id="SM00292">
    <property type="entry name" value="BRCT"/>
    <property type="match status" value="1"/>
</dbReference>